<gene>
    <name evidence="1" type="ORF">METZ01_LOCUS84371</name>
</gene>
<evidence type="ECO:0000313" key="1">
    <source>
        <dbReference type="EMBL" id="SVA31517.1"/>
    </source>
</evidence>
<accession>A0A381UVZ6</accession>
<dbReference type="AlphaFoldDB" id="A0A381UVZ6"/>
<protein>
    <submittedName>
        <fullName evidence="1">Uncharacterized protein</fullName>
    </submittedName>
</protein>
<feature type="non-terminal residue" evidence="1">
    <location>
        <position position="69"/>
    </location>
</feature>
<reference evidence="1" key="1">
    <citation type="submission" date="2018-05" db="EMBL/GenBank/DDBJ databases">
        <authorList>
            <person name="Lanie J.A."/>
            <person name="Ng W.-L."/>
            <person name="Kazmierczak K.M."/>
            <person name="Andrzejewski T.M."/>
            <person name="Davidsen T.M."/>
            <person name="Wayne K.J."/>
            <person name="Tettelin H."/>
            <person name="Glass J.I."/>
            <person name="Rusch D."/>
            <person name="Podicherti R."/>
            <person name="Tsui H.-C.T."/>
            <person name="Winkler M.E."/>
        </authorList>
    </citation>
    <scope>NUCLEOTIDE SEQUENCE</scope>
</reference>
<sequence length="69" mass="8038">MSCAYGGRTIRGRLHVIGLVGLLTLGWTVVATAQTNQFNPYYGKNLVKYDDFDWHIYTTDHFEIFYYPE</sequence>
<proteinExistence type="predicted"/>
<organism evidence="1">
    <name type="scientific">marine metagenome</name>
    <dbReference type="NCBI Taxonomy" id="408172"/>
    <lineage>
        <taxon>unclassified sequences</taxon>
        <taxon>metagenomes</taxon>
        <taxon>ecological metagenomes</taxon>
    </lineage>
</organism>
<name>A0A381UVZ6_9ZZZZ</name>
<dbReference type="EMBL" id="UINC01007119">
    <property type="protein sequence ID" value="SVA31517.1"/>
    <property type="molecule type" value="Genomic_DNA"/>
</dbReference>